<dbReference type="PROSITE" id="PS50005">
    <property type="entry name" value="TPR"/>
    <property type="match status" value="1"/>
</dbReference>
<keyword evidence="1" id="KW-0235">DNA replication</keyword>
<dbReference type="SUPFAM" id="SSF48452">
    <property type="entry name" value="TPR-like"/>
    <property type="match status" value="1"/>
</dbReference>
<comment type="caution">
    <text evidence="5">The sequence shown here is derived from an EMBL/GenBank/DDBJ whole genome shotgun (WGS) entry which is preliminary data.</text>
</comment>
<dbReference type="Pfam" id="PF00226">
    <property type="entry name" value="DnaJ"/>
    <property type="match status" value="1"/>
</dbReference>
<dbReference type="PROSITE" id="PS50076">
    <property type="entry name" value="DNAJ_2"/>
    <property type="match status" value="1"/>
</dbReference>
<dbReference type="RefSeq" id="WP_343762694.1">
    <property type="nucleotide sequence ID" value="NZ_BAAACG010000013.1"/>
</dbReference>
<dbReference type="InterPro" id="IPR019734">
    <property type="entry name" value="TPR_rpt"/>
</dbReference>
<evidence type="ECO:0000259" key="4">
    <source>
        <dbReference type="PROSITE" id="PS50076"/>
    </source>
</evidence>
<dbReference type="SMART" id="SM00271">
    <property type="entry name" value="DnaJ"/>
    <property type="match status" value="1"/>
</dbReference>
<feature type="repeat" description="TPR" evidence="2">
    <location>
        <begin position="113"/>
        <end position="146"/>
    </location>
</feature>
<dbReference type="SUPFAM" id="SSF46565">
    <property type="entry name" value="Chaperone J-domain"/>
    <property type="match status" value="1"/>
</dbReference>
<feature type="compositionally biased region" description="Low complexity" evidence="3">
    <location>
        <begin position="61"/>
        <end position="83"/>
    </location>
</feature>
<gene>
    <name evidence="5" type="ORF">GCM10008906_29390</name>
</gene>
<evidence type="ECO:0000256" key="2">
    <source>
        <dbReference type="PROSITE-ProRule" id="PRU00339"/>
    </source>
</evidence>
<dbReference type="Gene3D" id="1.10.287.110">
    <property type="entry name" value="DnaJ domain"/>
    <property type="match status" value="1"/>
</dbReference>
<evidence type="ECO:0000256" key="1">
    <source>
        <dbReference type="ARBA" id="ARBA00022705"/>
    </source>
</evidence>
<name>A0ABN1JQ78_9CLOT</name>
<feature type="region of interest" description="Disordered" evidence="3">
    <location>
        <begin position="59"/>
        <end position="84"/>
    </location>
</feature>
<dbReference type="CDD" id="cd06257">
    <property type="entry name" value="DnaJ"/>
    <property type="match status" value="1"/>
</dbReference>
<evidence type="ECO:0000256" key="3">
    <source>
        <dbReference type="SAM" id="MobiDB-lite"/>
    </source>
</evidence>
<sequence>MNNPYEILGVQQNASKEEIQRAYRKLAKKYHPDQYGNNPLRDLAEQKMREINEAYDSLMKNHSSSNNNNSYNSNNYSNTNNNNPTYQSIRMDINQRNFQAAESKLNSINVRNAEWHYLMGLVNYSKGFYDAAYNNLNTACNLDPSNFEYKDALNRISRSNSSYRRPYYGNRRGNDSDMCNICAQLYCLDCCCESMGGDLISCC</sequence>
<dbReference type="Proteomes" id="UP001501510">
    <property type="component" value="Unassembled WGS sequence"/>
</dbReference>
<dbReference type="InterPro" id="IPR036869">
    <property type="entry name" value="J_dom_sf"/>
</dbReference>
<dbReference type="PRINTS" id="PR00625">
    <property type="entry name" value="JDOMAIN"/>
</dbReference>
<dbReference type="InterPro" id="IPR011990">
    <property type="entry name" value="TPR-like_helical_dom_sf"/>
</dbReference>
<proteinExistence type="predicted"/>
<feature type="domain" description="J" evidence="4">
    <location>
        <begin position="3"/>
        <end position="75"/>
    </location>
</feature>
<keyword evidence="2" id="KW-0802">TPR repeat</keyword>
<evidence type="ECO:0000313" key="6">
    <source>
        <dbReference type="Proteomes" id="UP001501510"/>
    </source>
</evidence>
<dbReference type="InterPro" id="IPR001623">
    <property type="entry name" value="DnaJ_domain"/>
</dbReference>
<reference evidence="5 6" key="1">
    <citation type="journal article" date="2019" name="Int. J. Syst. Evol. Microbiol.">
        <title>The Global Catalogue of Microorganisms (GCM) 10K type strain sequencing project: providing services to taxonomists for standard genome sequencing and annotation.</title>
        <authorList>
            <consortium name="The Broad Institute Genomics Platform"/>
            <consortium name="The Broad Institute Genome Sequencing Center for Infectious Disease"/>
            <person name="Wu L."/>
            <person name="Ma J."/>
        </authorList>
    </citation>
    <scope>NUCLEOTIDE SEQUENCE [LARGE SCALE GENOMIC DNA]</scope>
    <source>
        <strain evidence="5 6">JCM 1407</strain>
    </source>
</reference>
<dbReference type="EMBL" id="BAAACG010000013">
    <property type="protein sequence ID" value="GAA0744465.1"/>
    <property type="molecule type" value="Genomic_DNA"/>
</dbReference>
<organism evidence="5 6">
    <name type="scientific">Clostridium oceanicum</name>
    <dbReference type="NCBI Taxonomy" id="1543"/>
    <lineage>
        <taxon>Bacteria</taxon>
        <taxon>Bacillati</taxon>
        <taxon>Bacillota</taxon>
        <taxon>Clostridia</taxon>
        <taxon>Eubacteriales</taxon>
        <taxon>Clostridiaceae</taxon>
        <taxon>Clostridium</taxon>
    </lineage>
</organism>
<accession>A0ABN1JQ78</accession>
<dbReference type="PANTHER" id="PTHR24074">
    <property type="entry name" value="CO-CHAPERONE PROTEIN DJLA"/>
    <property type="match status" value="1"/>
</dbReference>
<protein>
    <submittedName>
        <fullName evidence="5">DnaJ domain-containing protein</fullName>
    </submittedName>
</protein>
<keyword evidence="6" id="KW-1185">Reference proteome</keyword>
<evidence type="ECO:0000313" key="5">
    <source>
        <dbReference type="EMBL" id="GAA0744465.1"/>
    </source>
</evidence>
<dbReference type="Gene3D" id="1.25.40.10">
    <property type="entry name" value="Tetratricopeptide repeat domain"/>
    <property type="match status" value="1"/>
</dbReference>
<dbReference type="InterPro" id="IPR050817">
    <property type="entry name" value="DjlA_DnaK_co-chaperone"/>
</dbReference>